<dbReference type="GO" id="GO:0000287">
    <property type="term" value="F:magnesium ion binding"/>
    <property type="evidence" value="ECO:0007669"/>
    <property type="project" value="InterPro"/>
</dbReference>
<evidence type="ECO:0000256" key="3">
    <source>
        <dbReference type="ARBA" id="ARBA00023052"/>
    </source>
</evidence>
<protein>
    <recommendedName>
        <fullName evidence="4">Thiamine pyrophosphate enzyme TPP-binding domain-containing protein</fullName>
    </recommendedName>
</protein>
<dbReference type="GO" id="GO:0030976">
    <property type="term" value="F:thiamine pyrophosphate binding"/>
    <property type="evidence" value="ECO:0007669"/>
    <property type="project" value="InterPro"/>
</dbReference>
<dbReference type="GO" id="GO:0050660">
    <property type="term" value="F:flavin adenine dinucleotide binding"/>
    <property type="evidence" value="ECO:0007669"/>
    <property type="project" value="TreeGrafter"/>
</dbReference>
<dbReference type="GO" id="GO:0009097">
    <property type="term" value="P:isoleucine biosynthetic process"/>
    <property type="evidence" value="ECO:0007669"/>
    <property type="project" value="TreeGrafter"/>
</dbReference>
<evidence type="ECO:0000256" key="2">
    <source>
        <dbReference type="ARBA" id="ARBA00007812"/>
    </source>
</evidence>
<reference evidence="5" key="1">
    <citation type="journal article" date="2014" name="Front. Microbiol.">
        <title>High frequency of phylogenetically diverse reductive dehalogenase-homologous genes in deep subseafloor sedimentary metagenomes.</title>
        <authorList>
            <person name="Kawai M."/>
            <person name="Futagami T."/>
            <person name="Toyoda A."/>
            <person name="Takaki Y."/>
            <person name="Nishi S."/>
            <person name="Hori S."/>
            <person name="Arai W."/>
            <person name="Tsubouchi T."/>
            <person name="Morono Y."/>
            <person name="Uchiyama I."/>
            <person name="Ito T."/>
            <person name="Fujiyama A."/>
            <person name="Inagaki F."/>
            <person name="Takami H."/>
        </authorList>
    </citation>
    <scope>NUCLEOTIDE SEQUENCE</scope>
    <source>
        <strain evidence="5">Expedition CK06-06</strain>
    </source>
</reference>
<name>X1QC93_9ZZZZ</name>
<dbReference type="EMBL" id="BARW01004735">
    <property type="protein sequence ID" value="GAI66097.1"/>
    <property type="molecule type" value="Genomic_DNA"/>
</dbReference>
<dbReference type="PANTHER" id="PTHR18968:SF13">
    <property type="entry name" value="ACETOLACTATE SYNTHASE CATALYTIC SUBUNIT, MITOCHONDRIAL"/>
    <property type="match status" value="1"/>
</dbReference>
<dbReference type="AlphaFoldDB" id="X1QC93"/>
<organism evidence="5">
    <name type="scientific">marine sediment metagenome</name>
    <dbReference type="NCBI Taxonomy" id="412755"/>
    <lineage>
        <taxon>unclassified sequences</taxon>
        <taxon>metagenomes</taxon>
        <taxon>ecological metagenomes</taxon>
    </lineage>
</organism>
<feature type="domain" description="Thiamine pyrophosphate enzyme TPP-binding" evidence="4">
    <location>
        <begin position="1"/>
        <end position="113"/>
    </location>
</feature>
<dbReference type="GO" id="GO:0003984">
    <property type="term" value="F:acetolactate synthase activity"/>
    <property type="evidence" value="ECO:0007669"/>
    <property type="project" value="TreeGrafter"/>
</dbReference>
<dbReference type="GO" id="GO:0009099">
    <property type="term" value="P:L-valine biosynthetic process"/>
    <property type="evidence" value="ECO:0007669"/>
    <property type="project" value="TreeGrafter"/>
</dbReference>
<dbReference type="InterPro" id="IPR011766">
    <property type="entry name" value="TPP_enzyme_TPP-bd"/>
</dbReference>
<dbReference type="Pfam" id="PF02775">
    <property type="entry name" value="TPP_enzyme_C"/>
    <property type="match status" value="1"/>
</dbReference>
<comment type="caution">
    <text evidence="5">The sequence shown here is derived from an EMBL/GenBank/DDBJ whole genome shotgun (WGS) entry which is preliminary data.</text>
</comment>
<dbReference type="SUPFAM" id="SSF52518">
    <property type="entry name" value="Thiamin diphosphate-binding fold (THDP-binding)"/>
    <property type="match status" value="1"/>
</dbReference>
<feature type="non-terminal residue" evidence="5">
    <location>
        <position position="1"/>
    </location>
</feature>
<dbReference type="InterPro" id="IPR000399">
    <property type="entry name" value="TPP-bd_CS"/>
</dbReference>
<dbReference type="GO" id="GO:0005948">
    <property type="term" value="C:acetolactate synthase complex"/>
    <property type="evidence" value="ECO:0007669"/>
    <property type="project" value="TreeGrafter"/>
</dbReference>
<dbReference type="Gene3D" id="3.40.50.970">
    <property type="match status" value="1"/>
</dbReference>
<evidence type="ECO:0000259" key="4">
    <source>
        <dbReference type="Pfam" id="PF02775"/>
    </source>
</evidence>
<comment type="similarity">
    <text evidence="2">Belongs to the TPP enzyme family.</text>
</comment>
<accession>X1QC93</accession>
<dbReference type="CDD" id="cd00568">
    <property type="entry name" value="TPP_enzymes"/>
    <property type="match status" value="1"/>
</dbReference>
<dbReference type="InterPro" id="IPR029061">
    <property type="entry name" value="THDP-binding"/>
</dbReference>
<evidence type="ECO:0000313" key="5">
    <source>
        <dbReference type="EMBL" id="GAI66097.1"/>
    </source>
</evidence>
<comment type="cofactor">
    <cofactor evidence="1">
        <name>thiamine diphosphate</name>
        <dbReference type="ChEBI" id="CHEBI:58937"/>
    </cofactor>
</comment>
<proteinExistence type="inferred from homology"/>
<dbReference type="PANTHER" id="PTHR18968">
    <property type="entry name" value="THIAMINE PYROPHOSPHATE ENZYMES"/>
    <property type="match status" value="1"/>
</dbReference>
<evidence type="ECO:0000256" key="1">
    <source>
        <dbReference type="ARBA" id="ARBA00001964"/>
    </source>
</evidence>
<dbReference type="PROSITE" id="PS00187">
    <property type="entry name" value="TPP_ENZYMES"/>
    <property type="match status" value="1"/>
</dbReference>
<keyword evidence="3" id="KW-0786">Thiamine pyrophosphate</keyword>
<dbReference type="InterPro" id="IPR045229">
    <property type="entry name" value="TPP_enz"/>
</dbReference>
<sequence>PYSIAVKIAKPEKLVVCLTGDGSFLFNVQELETAVRLNLPIIIIIANNCAWGMIKSNQKVGKMKYCDVDFPPINYSEIARGFGCYSEKIEKPEDIQTAIQRAIESKRPAVIDVSIAFETPTPMRFLAQYKKNKGLLG</sequence>
<gene>
    <name evidence="5" type="ORF">S12H4_10851</name>
</gene>